<proteinExistence type="predicted"/>
<reference evidence="1 2" key="1">
    <citation type="submission" date="2016-10" db="EMBL/GenBank/DDBJ databases">
        <title>Genome sequence of the basidiomycete white-rot fungus Trametes pubescens.</title>
        <authorList>
            <person name="Makela M.R."/>
            <person name="Granchi Z."/>
            <person name="Peng M."/>
            <person name="De Vries R.P."/>
            <person name="Grigoriev I."/>
            <person name="Riley R."/>
            <person name="Hilden K."/>
        </authorList>
    </citation>
    <scope>NUCLEOTIDE SEQUENCE [LARGE SCALE GENOMIC DNA]</scope>
    <source>
        <strain evidence="1 2">FBCC735</strain>
    </source>
</reference>
<gene>
    <name evidence="1" type="ORF">TRAPUB_9745</name>
</gene>
<dbReference type="AlphaFoldDB" id="A0A1M2W1H2"/>
<dbReference type="EMBL" id="MNAD01000371">
    <property type="protein sequence ID" value="OJT13709.1"/>
    <property type="molecule type" value="Genomic_DNA"/>
</dbReference>
<sequence>MQKPKPPVNDCDPRKRARAPWNELPRFYGRYPTSYAYLKSAITSNVRGDWEDLASANPAKYWGRTQLRHPAFRRLIHTGTYPLKRLGGRPALTARFIRCITNHAPTGYYRDRFRSQHREPTLCTLHSGPPAYHTREHVLLHCDHYTRKFRYSSIEHLLESMDPFYDIQQFLQDNPTAFSFDDAPSG</sequence>
<name>A0A1M2W1H2_TRAPU</name>
<dbReference type="OMA" id="ARAPWNE"/>
<evidence type="ECO:0000313" key="1">
    <source>
        <dbReference type="EMBL" id="OJT13709.1"/>
    </source>
</evidence>
<organism evidence="1 2">
    <name type="scientific">Trametes pubescens</name>
    <name type="common">White-rot fungus</name>
    <dbReference type="NCBI Taxonomy" id="154538"/>
    <lineage>
        <taxon>Eukaryota</taxon>
        <taxon>Fungi</taxon>
        <taxon>Dikarya</taxon>
        <taxon>Basidiomycota</taxon>
        <taxon>Agaricomycotina</taxon>
        <taxon>Agaricomycetes</taxon>
        <taxon>Polyporales</taxon>
        <taxon>Polyporaceae</taxon>
        <taxon>Trametes</taxon>
    </lineage>
</organism>
<comment type="caution">
    <text evidence="1">The sequence shown here is derived from an EMBL/GenBank/DDBJ whole genome shotgun (WGS) entry which is preliminary data.</text>
</comment>
<evidence type="ECO:0000313" key="2">
    <source>
        <dbReference type="Proteomes" id="UP000184267"/>
    </source>
</evidence>
<keyword evidence="2" id="KW-1185">Reference proteome</keyword>
<dbReference type="OrthoDB" id="2731295at2759"/>
<dbReference type="Proteomes" id="UP000184267">
    <property type="component" value="Unassembled WGS sequence"/>
</dbReference>
<protein>
    <submittedName>
        <fullName evidence="1">Uncharacterized protein</fullName>
    </submittedName>
</protein>
<accession>A0A1M2W1H2</accession>